<proteinExistence type="predicted"/>
<dbReference type="Proteomes" id="UP001215598">
    <property type="component" value="Unassembled WGS sequence"/>
</dbReference>
<comment type="caution">
    <text evidence="2">The sequence shown here is derived from an EMBL/GenBank/DDBJ whole genome shotgun (WGS) entry which is preliminary data.</text>
</comment>
<organism evidence="2 3">
    <name type="scientific">Mycena metata</name>
    <dbReference type="NCBI Taxonomy" id="1033252"/>
    <lineage>
        <taxon>Eukaryota</taxon>
        <taxon>Fungi</taxon>
        <taxon>Dikarya</taxon>
        <taxon>Basidiomycota</taxon>
        <taxon>Agaricomycotina</taxon>
        <taxon>Agaricomycetes</taxon>
        <taxon>Agaricomycetidae</taxon>
        <taxon>Agaricales</taxon>
        <taxon>Marasmiineae</taxon>
        <taxon>Mycenaceae</taxon>
        <taxon>Mycena</taxon>
    </lineage>
</organism>
<feature type="region of interest" description="Disordered" evidence="1">
    <location>
        <begin position="272"/>
        <end position="301"/>
    </location>
</feature>
<dbReference type="AlphaFoldDB" id="A0AAD7HTQ2"/>
<name>A0AAD7HTQ2_9AGAR</name>
<sequence>MTLTAPPQLLLSALTWSGQPTTWEASSENFVGTYREALATTAELRKSVSILMDRKAQTYANFLEYVPSIPTTFDYSRHALIGVVDAYLAYDGGVAGENMPPWTRICLPGRRPWPERFQPVSDRPLRGPPFMFYEVDWAQGGCGLINPEHNLDGPGVMFSPDVPEQFDTGRDILYQHRVDGSAVGLGWHANWVTTLLEKQDRGLSLGERIEVMVNAKKNPTWASKFVLSVTELHPHDFEDLEEPIHSRGISEYSVRATILRVFVKPEEIVCLKAQKEDENEDEDEDEDYEEDEEYAINEMEY</sequence>
<gene>
    <name evidence="2" type="ORF">B0H16DRAFT_1735172</name>
</gene>
<accession>A0AAD7HTQ2</accession>
<evidence type="ECO:0000313" key="2">
    <source>
        <dbReference type="EMBL" id="KAJ7727363.1"/>
    </source>
</evidence>
<keyword evidence="3" id="KW-1185">Reference proteome</keyword>
<feature type="compositionally biased region" description="Acidic residues" evidence="1">
    <location>
        <begin position="277"/>
        <end position="301"/>
    </location>
</feature>
<evidence type="ECO:0000256" key="1">
    <source>
        <dbReference type="SAM" id="MobiDB-lite"/>
    </source>
</evidence>
<protein>
    <submittedName>
        <fullName evidence="2">Uncharacterized protein</fullName>
    </submittedName>
</protein>
<evidence type="ECO:0000313" key="3">
    <source>
        <dbReference type="Proteomes" id="UP001215598"/>
    </source>
</evidence>
<reference evidence="2" key="1">
    <citation type="submission" date="2023-03" db="EMBL/GenBank/DDBJ databases">
        <title>Massive genome expansion in bonnet fungi (Mycena s.s.) driven by repeated elements and novel gene families across ecological guilds.</title>
        <authorList>
            <consortium name="Lawrence Berkeley National Laboratory"/>
            <person name="Harder C.B."/>
            <person name="Miyauchi S."/>
            <person name="Viragh M."/>
            <person name="Kuo A."/>
            <person name="Thoen E."/>
            <person name="Andreopoulos B."/>
            <person name="Lu D."/>
            <person name="Skrede I."/>
            <person name="Drula E."/>
            <person name="Henrissat B."/>
            <person name="Morin E."/>
            <person name="Kohler A."/>
            <person name="Barry K."/>
            <person name="LaButti K."/>
            <person name="Morin E."/>
            <person name="Salamov A."/>
            <person name="Lipzen A."/>
            <person name="Mereny Z."/>
            <person name="Hegedus B."/>
            <person name="Baldrian P."/>
            <person name="Stursova M."/>
            <person name="Weitz H."/>
            <person name="Taylor A."/>
            <person name="Grigoriev I.V."/>
            <person name="Nagy L.G."/>
            <person name="Martin F."/>
            <person name="Kauserud H."/>
        </authorList>
    </citation>
    <scope>NUCLEOTIDE SEQUENCE</scope>
    <source>
        <strain evidence="2">CBHHK182m</strain>
    </source>
</reference>
<dbReference type="EMBL" id="JARKIB010000180">
    <property type="protein sequence ID" value="KAJ7727363.1"/>
    <property type="molecule type" value="Genomic_DNA"/>
</dbReference>